<dbReference type="Proteomes" id="UP001145799">
    <property type="component" value="Unassembled WGS sequence"/>
</dbReference>
<organism evidence="3 5">
    <name type="scientific">Glycomyces lechevalierae</name>
    <dbReference type="NCBI Taxonomy" id="256034"/>
    <lineage>
        <taxon>Bacteria</taxon>
        <taxon>Bacillati</taxon>
        <taxon>Actinomycetota</taxon>
        <taxon>Actinomycetes</taxon>
        <taxon>Glycomycetales</taxon>
        <taxon>Glycomycetaceae</taxon>
        <taxon>Glycomyces</taxon>
    </lineage>
</organism>
<reference evidence="3" key="1">
    <citation type="submission" date="2022-12" db="EMBL/GenBank/DDBJ databases">
        <title>Gycomyces niveus sp.nov., a novel actinomycete isolated from soil in Shouguang.</title>
        <authorList>
            <person name="Yang X."/>
        </authorList>
    </citation>
    <scope>NUCLEOTIDE SEQUENCE</scope>
    <source>
        <strain evidence="3">DSM 44724</strain>
    </source>
</reference>
<evidence type="ECO:0000256" key="1">
    <source>
        <dbReference type="SAM" id="Phobius"/>
    </source>
</evidence>
<evidence type="ECO:0000313" key="3">
    <source>
        <dbReference type="EMBL" id="MDA1385769.1"/>
    </source>
</evidence>
<dbReference type="Pfam" id="PF08044">
    <property type="entry name" value="DUF1707"/>
    <property type="match status" value="1"/>
</dbReference>
<protein>
    <submittedName>
        <fullName evidence="3">DUF1707 domain-containing protein</fullName>
    </submittedName>
</protein>
<keyword evidence="6" id="KW-1185">Reference proteome</keyword>
<name>A0A9X3SVB7_9ACTN</name>
<evidence type="ECO:0000313" key="6">
    <source>
        <dbReference type="Proteomes" id="UP001183604"/>
    </source>
</evidence>
<evidence type="ECO:0000259" key="2">
    <source>
        <dbReference type="Pfam" id="PF08044"/>
    </source>
</evidence>
<gene>
    <name evidence="4" type="ORF">J2S69_003608</name>
    <name evidence="3" type="ORF">O2L01_12305</name>
</gene>
<keyword evidence="1" id="KW-1133">Transmembrane helix</keyword>
<dbReference type="InterPro" id="IPR012551">
    <property type="entry name" value="DUF1707_SHOCT-like"/>
</dbReference>
<accession>A0A9X3SVB7</accession>
<dbReference type="EMBL" id="JAPZVQ010000006">
    <property type="protein sequence ID" value="MDA1385769.1"/>
    <property type="molecule type" value="Genomic_DNA"/>
</dbReference>
<keyword evidence="1" id="KW-0472">Membrane</keyword>
<evidence type="ECO:0000313" key="4">
    <source>
        <dbReference type="EMBL" id="MDR7339889.1"/>
    </source>
</evidence>
<evidence type="ECO:0000313" key="5">
    <source>
        <dbReference type="Proteomes" id="UP001145799"/>
    </source>
</evidence>
<feature type="transmembrane region" description="Helical" evidence="1">
    <location>
        <begin position="87"/>
        <end position="110"/>
    </location>
</feature>
<dbReference type="RefSeq" id="WP_270122232.1">
    <property type="nucleotide sequence ID" value="NZ_BAAAOM010000008.1"/>
</dbReference>
<dbReference type="EMBL" id="JAVDYD010000001">
    <property type="protein sequence ID" value="MDR7339889.1"/>
    <property type="molecule type" value="Genomic_DNA"/>
</dbReference>
<reference evidence="4 6" key="2">
    <citation type="submission" date="2023-07" db="EMBL/GenBank/DDBJ databases">
        <title>Sequencing the genomes of 1000 actinobacteria strains.</title>
        <authorList>
            <person name="Klenk H.-P."/>
        </authorList>
    </citation>
    <scope>NUCLEOTIDE SEQUENCE [LARGE SCALE GENOMIC DNA]</scope>
    <source>
        <strain evidence="4 6">DSM 44724</strain>
    </source>
</reference>
<keyword evidence="1" id="KW-0812">Transmembrane</keyword>
<dbReference type="AlphaFoldDB" id="A0A9X3SVB7"/>
<feature type="transmembrane region" description="Helical" evidence="1">
    <location>
        <begin position="116"/>
        <end position="138"/>
    </location>
</feature>
<dbReference type="Proteomes" id="UP001183604">
    <property type="component" value="Unassembled WGS sequence"/>
</dbReference>
<proteinExistence type="predicted"/>
<comment type="caution">
    <text evidence="3">The sequence shown here is derived from an EMBL/GenBank/DDBJ whole genome shotgun (WGS) entry which is preliminary data.</text>
</comment>
<feature type="domain" description="DUF1707" evidence="2">
    <location>
        <begin position="13"/>
        <end position="65"/>
    </location>
</feature>
<sequence length="158" mass="18286">MSSLERFGGDREMRIGNAERDALADLLRTSVDQGYLELDEYEKRVDVVMAAKTVGDALPVLVDLPAYRTIVETEPPVKRGVPDWIKWMWFGFSIPITICLSIWLVIFFFAGHTYPWPIWVAAPFIGVGIPMTLAERFIMRPAEERKRREQLRRKRMEG</sequence>